<reference evidence="2" key="1">
    <citation type="submission" date="2017-06" db="EMBL/GenBank/DDBJ databases">
        <title>Genome analysis of Fimbriiglobus ruber SP5, the first member of the order Planctomycetales with confirmed chitinolytic capability.</title>
        <authorList>
            <person name="Ravin N.V."/>
            <person name="Rakitin A.L."/>
            <person name="Ivanova A.A."/>
            <person name="Beletsky A.V."/>
            <person name="Kulichevskaya I.S."/>
            <person name="Mardanov A.V."/>
            <person name="Dedysh S.N."/>
        </authorList>
    </citation>
    <scope>NUCLEOTIDE SEQUENCE [LARGE SCALE GENOMIC DNA]</scope>
    <source>
        <strain evidence="2">SP5</strain>
    </source>
</reference>
<dbReference type="OrthoDB" id="275037at2"/>
<keyword evidence="2" id="KW-1185">Reference proteome</keyword>
<dbReference type="RefSeq" id="WP_143393446.1">
    <property type="nucleotide sequence ID" value="NZ_NIDE01000009.1"/>
</dbReference>
<accession>A0A225DU84</accession>
<organism evidence="1 2">
    <name type="scientific">Fimbriiglobus ruber</name>
    <dbReference type="NCBI Taxonomy" id="1908690"/>
    <lineage>
        <taxon>Bacteria</taxon>
        <taxon>Pseudomonadati</taxon>
        <taxon>Planctomycetota</taxon>
        <taxon>Planctomycetia</taxon>
        <taxon>Gemmatales</taxon>
        <taxon>Gemmataceae</taxon>
        <taxon>Fimbriiglobus</taxon>
    </lineage>
</organism>
<evidence type="ECO:0000313" key="2">
    <source>
        <dbReference type="Proteomes" id="UP000214646"/>
    </source>
</evidence>
<proteinExistence type="predicted"/>
<dbReference type="EMBL" id="NIDE01000009">
    <property type="protein sequence ID" value="OWK39697.1"/>
    <property type="molecule type" value="Genomic_DNA"/>
</dbReference>
<sequence length="283" mass="30375">MMRPELAIAQSLVIVDGSGPTVVAKSDDFLPAWETGASAACVRFGRRPAGVACQGAVFACPVGKAHVAVVQVADLPAAAAETVPLGFRFLVFVRATYEALGDPFAIADRFPPNWAARGSLPPLEWPPEPLPPRTVEDVTRVLKSGDMALLLGGAQSLIDGGRLVLESRQPNEGFVRGLWQLLPSRTRGDLWPASFAFSIDLGFHVAVVPEPPVPWPPGHLTEDQARDYPEGRYELAIQTAVESGNQSDLDTLLARRSSRDTLRLALYMLAAAVVLAVASKLFF</sequence>
<gene>
    <name evidence="1" type="ORF">FRUB_05587</name>
</gene>
<dbReference type="AlphaFoldDB" id="A0A225DU84"/>
<dbReference type="Proteomes" id="UP000214646">
    <property type="component" value="Unassembled WGS sequence"/>
</dbReference>
<name>A0A225DU84_9BACT</name>
<comment type="caution">
    <text evidence="1">The sequence shown here is derived from an EMBL/GenBank/DDBJ whole genome shotgun (WGS) entry which is preliminary data.</text>
</comment>
<evidence type="ECO:0000313" key="1">
    <source>
        <dbReference type="EMBL" id="OWK39697.1"/>
    </source>
</evidence>
<protein>
    <submittedName>
        <fullName evidence="1">Uncharacterized protein</fullName>
    </submittedName>
</protein>